<dbReference type="PANTHER" id="PTHR42692:SF2">
    <property type="entry name" value="IG HYPOTHETICAL 16995"/>
    <property type="match status" value="1"/>
</dbReference>
<sequence length="414" mass="47410">MPNFILIPTSQEINGGIVMKENIKNYQVLVDESIRSVGGYWRSISALARLAEEIGELGELLLEKELDYEEVSAEMGDIFVISTCIANQYLSELDKEYKNLGYKPTIESLNEINIFKDVPTAFFNLSKYSGRIARIINHYEGDKVKKPSEIDRSIGSEVSKLHINLIALANLLGIEIFVHIKEVLSNSIKRDKDRFSISHDPITEISLDRFKSTVDNTHCIFSNTAKIWGSYEWDSNLSLEENIDNSLPSLTRFSKCADTEGLDGYVIDINEKRFTENIEGLGEALLRTLTHISKNDPKNANSMGVDLHDPNWQFSYHGVRYFITTFSPIYEKNHPRHTPFDDSVFIFLQPEFSFDHHGIHSGNEKREDVKEAIRTVFKKNGCPYSVDLVKQPIEAFKYLKPETIDGEPITWWNR</sequence>
<protein>
    <recommendedName>
        <fullName evidence="3">NTP pyrophosphohydrolase MazG putative catalytic core domain-containing protein</fullName>
    </recommendedName>
</protein>
<dbReference type="Gene3D" id="1.10.287.1080">
    <property type="entry name" value="MazG-like"/>
    <property type="match status" value="2"/>
</dbReference>
<evidence type="ECO:0000313" key="1">
    <source>
        <dbReference type="EMBL" id="PAE00733.1"/>
    </source>
</evidence>
<reference evidence="1 2" key="1">
    <citation type="submission" date="2017-07" db="EMBL/GenBank/DDBJ databases">
        <title>Isolation and whole genome analysis of endospore-forming bacteria from heroin.</title>
        <authorList>
            <person name="Kalinowski J."/>
            <person name="Ahrens B."/>
            <person name="Al-Dilaimi A."/>
            <person name="Winkler A."/>
            <person name="Wibberg D."/>
            <person name="Schleenbecker U."/>
            <person name="Ruckert C."/>
            <person name="Wolfel R."/>
            <person name="Grass G."/>
        </authorList>
    </citation>
    <scope>NUCLEOTIDE SEQUENCE [LARGE SCALE GENOMIC DNA]</scope>
    <source>
        <strain evidence="1 2">7517-1</strain>
    </source>
</reference>
<name>A0ABX4H0S3_9BACI</name>
<dbReference type="InterPro" id="IPR014988">
    <property type="entry name" value="Uncharacterised_YqcI/YcgG"/>
</dbReference>
<gene>
    <name evidence="1" type="ORF">CHH48_05500</name>
</gene>
<comment type="caution">
    <text evidence="1">The sequence shown here is derived from an EMBL/GenBank/DDBJ whole genome shotgun (WGS) entry which is preliminary data.</text>
</comment>
<evidence type="ECO:0000313" key="2">
    <source>
        <dbReference type="Proteomes" id="UP000216852"/>
    </source>
</evidence>
<dbReference type="PANTHER" id="PTHR42692">
    <property type="entry name" value="NUCLEOTIDE PYROPHOSPHOHYDROLASE"/>
    <property type="match status" value="1"/>
</dbReference>
<evidence type="ECO:0008006" key="3">
    <source>
        <dbReference type="Google" id="ProtNLM"/>
    </source>
</evidence>
<organism evidence="1 2">
    <name type="scientific">Terribacillus saccharophilus</name>
    <dbReference type="NCBI Taxonomy" id="361277"/>
    <lineage>
        <taxon>Bacteria</taxon>
        <taxon>Bacillati</taxon>
        <taxon>Bacillota</taxon>
        <taxon>Bacilli</taxon>
        <taxon>Bacillales</taxon>
        <taxon>Bacillaceae</taxon>
        <taxon>Terribacillus</taxon>
    </lineage>
</organism>
<dbReference type="Proteomes" id="UP000216852">
    <property type="component" value="Unassembled WGS sequence"/>
</dbReference>
<accession>A0ABX4H0S3</accession>
<dbReference type="SUPFAM" id="SSF101386">
    <property type="entry name" value="all-alpha NTP pyrophosphatases"/>
    <property type="match status" value="1"/>
</dbReference>
<dbReference type="InterPro" id="IPR047046">
    <property type="entry name" value="YpjD/YvdC"/>
</dbReference>
<keyword evidence="2" id="KW-1185">Reference proteome</keyword>
<proteinExistence type="predicted"/>
<dbReference type="EMBL" id="NPBJ01000010">
    <property type="protein sequence ID" value="PAE00733.1"/>
    <property type="molecule type" value="Genomic_DNA"/>
</dbReference>
<dbReference type="Pfam" id="PF08892">
    <property type="entry name" value="YqcI_YcgG"/>
    <property type="match status" value="1"/>
</dbReference>